<dbReference type="PANTHER" id="PTHR30337:SF0">
    <property type="entry name" value="NUCLEASE SBCCD SUBUNIT D"/>
    <property type="match status" value="1"/>
</dbReference>
<keyword evidence="7" id="KW-0255">Endonuclease</keyword>
<dbReference type="CDD" id="cd00840">
    <property type="entry name" value="MPP_Mre11_N"/>
    <property type="match status" value="1"/>
</dbReference>
<evidence type="ECO:0000259" key="8">
    <source>
        <dbReference type="Pfam" id="PF00149"/>
    </source>
</evidence>
<sequence>MRILHTADLHLGRAFNNMSLEDDHRAILDQILECIILQRVDVLVIAGDIFDRAVPPASAVRQFNTFLTQVANQTNAAVVMIAGNHDSGDRIGSMAIMTDTNRALIRGPLNVEEAPLIVNDSHGPVAISALPFSHEYAARECFGNESINTPEDVVTAQITSARRHLPDGARWVVVAHAFVAGAKGSEGERPLARVGGLETVRPEVFDGAHYVALGHLHRPQSIRTEHIRYAGAPLAFGFDEAGEPKSMALVDLWPDGTTTISTIPFVPPRTIRIVRGKLADLVLAEPSSDFIKVILTDEKPLIDPMKRLREVFSNACGLIYARDEQISTVNATLPPLARINDPIQVVGDFLEHVRNERLADAELALVDSAFDDLQKLEDRA</sequence>
<dbReference type="EMBL" id="FODT01000018">
    <property type="protein sequence ID" value="SEP36971.1"/>
    <property type="molecule type" value="Genomic_DNA"/>
</dbReference>
<dbReference type="Pfam" id="PF12320">
    <property type="entry name" value="SbcD_C"/>
    <property type="match status" value="1"/>
</dbReference>
<dbReference type="Gene3D" id="3.60.21.10">
    <property type="match status" value="1"/>
</dbReference>
<dbReference type="GO" id="GO:0006260">
    <property type="term" value="P:DNA replication"/>
    <property type="evidence" value="ECO:0007669"/>
    <property type="project" value="UniProtKB-KW"/>
</dbReference>
<evidence type="ECO:0000256" key="4">
    <source>
        <dbReference type="ARBA" id="ARBA00022722"/>
    </source>
</evidence>
<feature type="domain" description="Calcineurin-like phosphoesterase" evidence="8">
    <location>
        <begin position="1"/>
        <end position="218"/>
    </location>
</feature>
<evidence type="ECO:0000256" key="5">
    <source>
        <dbReference type="ARBA" id="ARBA00022801"/>
    </source>
</evidence>
<feature type="domain" description="Nuclease SbcCD subunit D C-terminal" evidence="9">
    <location>
        <begin position="268"/>
        <end position="352"/>
    </location>
</feature>
<dbReference type="GO" id="GO:0008408">
    <property type="term" value="F:3'-5' exonuclease activity"/>
    <property type="evidence" value="ECO:0007669"/>
    <property type="project" value="InterPro"/>
</dbReference>
<dbReference type="NCBIfam" id="TIGR00619">
    <property type="entry name" value="sbcd"/>
    <property type="match status" value="1"/>
</dbReference>
<dbReference type="PANTHER" id="PTHR30337">
    <property type="entry name" value="COMPONENT OF ATP-DEPENDENT DSDNA EXONUCLEASE"/>
    <property type="match status" value="1"/>
</dbReference>
<evidence type="ECO:0000256" key="7">
    <source>
        <dbReference type="RuleBase" id="RU363069"/>
    </source>
</evidence>
<keyword evidence="11" id="KW-1185">Reference proteome</keyword>
<dbReference type="RefSeq" id="WP_092686303.1">
    <property type="nucleotide sequence ID" value="NZ_FODT01000018.1"/>
</dbReference>
<keyword evidence="4 7" id="KW-0540">Nuclease</keyword>
<name>A0A1H8XB01_9BRAD</name>
<comment type="subunit">
    <text evidence="2 7">Heterodimer of SbcC and SbcD.</text>
</comment>
<keyword evidence="7" id="KW-0235">DNA replication</keyword>
<keyword evidence="7" id="KW-0233">DNA recombination</keyword>
<keyword evidence="5 7" id="KW-0378">Hydrolase</keyword>
<dbReference type="Pfam" id="PF00149">
    <property type="entry name" value="Metallophos"/>
    <property type="match status" value="1"/>
</dbReference>
<dbReference type="InterPro" id="IPR004593">
    <property type="entry name" value="SbcD"/>
</dbReference>
<reference evidence="11" key="1">
    <citation type="submission" date="2016-10" db="EMBL/GenBank/DDBJ databases">
        <authorList>
            <person name="Varghese N."/>
            <person name="Submissions S."/>
        </authorList>
    </citation>
    <scope>NUCLEOTIDE SEQUENCE [LARGE SCALE GENOMIC DNA]</scope>
    <source>
        <strain evidence="11">DSM 123</strain>
    </source>
</reference>
<evidence type="ECO:0000256" key="1">
    <source>
        <dbReference type="ARBA" id="ARBA00010555"/>
    </source>
</evidence>
<evidence type="ECO:0000259" key="9">
    <source>
        <dbReference type="Pfam" id="PF12320"/>
    </source>
</evidence>
<dbReference type="Proteomes" id="UP000199615">
    <property type="component" value="Unassembled WGS sequence"/>
</dbReference>
<dbReference type="InterPro" id="IPR026843">
    <property type="entry name" value="SbcD_C"/>
</dbReference>
<evidence type="ECO:0000256" key="6">
    <source>
        <dbReference type="ARBA" id="ARBA00022839"/>
    </source>
</evidence>
<organism evidence="10 11">
    <name type="scientific">Rhodopseudomonas pseudopalustris</name>
    <dbReference type="NCBI Taxonomy" id="1513892"/>
    <lineage>
        <taxon>Bacteria</taxon>
        <taxon>Pseudomonadati</taxon>
        <taxon>Pseudomonadota</taxon>
        <taxon>Alphaproteobacteria</taxon>
        <taxon>Hyphomicrobiales</taxon>
        <taxon>Nitrobacteraceae</taxon>
        <taxon>Rhodopseudomonas</taxon>
    </lineage>
</organism>
<proteinExistence type="inferred from homology"/>
<comment type="function">
    <text evidence="7">SbcCD cleaves DNA hairpin structures. These structures can inhibit DNA replication and are intermediates in certain DNA recombination reactions. The complex acts as a 3'-&gt;5' double strand exonuclease that can open hairpins. It also has a 5' single-strand endonuclease activity.</text>
</comment>
<dbReference type="OrthoDB" id="9773856at2"/>
<dbReference type="SUPFAM" id="SSF56300">
    <property type="entry name" value="Metallo-dependent phosphatases"/>
    <property type="match status" value="1"/>
</dbReference>
<accession>A0A1H8XB01</accession>
<comment type="similarity">
    <text evidence="1 7">Belongs to the SbcD family.</text>
</comment>
<dbReference type="InterPro" id="IPR041796">
    <property type="entry name" value="Mre11_N"/>
</dbReference>
<protein>
    <recommendedName>
        <fullName evidence="3 7">Nuclease SbcCD subunit D</fullName>
    </recommendedName>
</protein>
<keyword evidence="6 7" id="KW-0269">Exonuclease</keyword>
<dbReference type="AlphaFoldDB" id="A0A1H8XB01"/>
<evidence type="ECO:0000313" key="10">
    <source>
        <dbReference type="EMBL" id="SEP36971.1"/>
    </source>
</evidence>
<dbReference type="InterPro" id="IPR004843">
    <property type="entry name" value="Calcineurin-like_PHP"/>
</dbReference>
<dbReference type="GO" id="GO:0006310">
    <property type="term" value="P:DNA recombination"/>
    <property type="evidence" value="ECO:0007669"/>
    <property type="project" value="UniProtKB-KW"/>
</dbReference>
<dbReference type="InterPro" id="IPR050535">
    <property type="entry name" value="DNA_Repair-Maintenance_Comp"/>
</dbReference>
<dbReference type="GO" id="GO:0004519">
    <property type="term" value="F:endonuclease activity"/>
    <property type="evidence" value="ECO:0007669"/>
    <property type="project" value="UniProtKB-KW"/>
</dbReference>
<evidence type="ECO:0000256" key="3">
    <source>
        <dbReference type="ARBA" id="ARBA00013365"/>
    </source>
</evidence>
<evidence type="ECO:0000313" key="11">
    <source>
        <dbReference type="Proteomes" id="UP000199615"/>
    </source>
</evidence>
<evidence type="ECO:0000256" key="2">
    <source>
        <dbReference type="ARBA" id="ARBA00011322"/>
    </source>
</evidence>
<dbReference type="InterPro" id="IPR029052">
    <property type="entry name" value="Metallo-depent_PP-like"/>
</dbReference>
<gene>
    <name evidence="7" type="primary">sbcD</name>
    <name evidence="10" type="ORF">SAMN05444123_11846</name>
</gene>